<dbReference type="KEGG" id="ccn:H924_04420"/>
<keyword evidence="3" id="KW-0963">Cytoplasm</keyword>
<gene>
    <name evidence="3" type="primary">ureD</name>
    <name evidence="4" type="ORF">H924_04420</name>
</gene>
<dbReference type="Pfam" id="PF01774">
    <property type="entry name" value="UreD"/>
    <property type="match status" value="1"/>
</dbReference>
<dbReference type="eggNOG" id="COG0829">
    <property type="taxonomic scope" value="Bacteria"/>
</dbReference>
<reference evidence="4 5" key="1">
    <citation type="submission" date="2013-02" db="EMBL/GenBank/DDBJ databases">
        <title>The complete genome sequence of Corynebacterium callunae DSM 20147.</title>
        <authorList>
            <person name="Ruckert C."/>
            <person name="Albersmeier A."/>
            <person name="Kalinowski J."/>
        </authorList>
    </citation>
    <scope>NUCLEOTIDE SEQUENCE [LARGE SCALE GENOMIC DNA]</scope>
    <source>
        <strain evidence="4 5">DSM 20147</strain>
    </source>
</reference>
<keyword evidence="5" id="KW-1185">Reference proteome</keyword>
<evidence type="ECO:0000313" key="5">
    <source>
        <dbReference type="Proteomes" id="UP000011760"/>
    </source>
</evidence>
<dbReference type="RefSeq" id="WP_015650765.1">
    <property type="nucleotide sequence ID" value="NC_020506.1"/>
</dbReference>
<evidence type="ECO:0000256" key="2">
    <source>
        <dbReference type="ARBA" id="ARBA00023186"/>
    </source>
</evidence>
<dbReference type="EMBL" id="CP004354">
    <property type="protein sequence ID" value="AGG66330.1"/>
    <property type="molecule type" value="Genomic_DNA"/>
</dbReference>
<dbReference type="STRING" id="1121353.H924_04420"/>
<proteinExistence type="inferred from homology"/>
<dbReference type="GO" id="GO:0005737">
    <property type="term" value="C:cytoplasm"/>
    <property type="evidence" value="ECO:0007669"/>
    <property type="project" value="UniProtKB-SubCell"/>
</dbReference>
<comment type="subcellular location">
    <subcellularLocation>
        <location evidence="3">Cytoplasm</location>
    </subcellularLocation>
</comment>
<dbReference type="PANTHER" id="PTHR33643">
    <property type="entry name" value="UREASE ACCESSORY PROTEIN D"/>
    <property type="match status" value="1"/>
</dbReference>
<sequence length="286" mass="31191">MDNAAARGELQLKIARDPHNQRSFAASQYHRGALRILRPHYLDDSGQVNFTLINPGGAYLGGDRFEIDLHLEPHASLRLDTQSATKIYRTPQGLARQNMRVRLEDGAVLENLPDPVIVYREGSYVQSTLVEMSPEAVFLSTEILTPGWSPDARHFAFNKVHMRTEVRVQGRPVLVDNLRLLPSRATSGLGVMEGFSHSGSLLLVAPSLFSQASPPASPLGTPYLYAHLYQSFLALTQSLGGAVQCGISRVEGGLVVRSLANSSAEIEGINKGLVISTRDILRAQGL</sequence>
<keyword evidence="3" id="KW-0996">Nickel insertion</keyword>
<comment type="function">
    <text evidence="3">Required for maturation of urease via the functional incorporation of the urease nickel metallocenter.</text>
</comment>
<dbReference type="PATRIC" id="fig|1121353.3.peg.905"/>
<comment type="similarity">
    <text evidence="1 3">Belongs to the UreD family.</text>
</comment>
<dbReference type="HOGENOM" id="CLU_056339_5_0_11"/>
<dbReference type="PANTHER" id="PTHR33643:SF1">
    <property type="entry name" value="UREASE ACCESSORY PROTEIN D"/>
    <property type="match status" value="1"/>
</dbReference>
<comment type="subunit">
    <text evidence="3">UreD, UreF and UreG form a complex that acts as a GTP-hydrolysis-dependent molecular chaperone, activating the urease apoprotein by helping to assemble the nickel containing metallocenter of UreC. The UreE protein probably delivers the nickel.</text>
</comment>
<name>M1UE70_9CORY</name>
<evidence type="ECO:0000313" key="4">
    <source>
        <dbReference type="EMBL" id="AGG66330.1"/>
    </source>
</evidence>
<dbReference type="Proteomes" id="UP000011760">
    <property type="component" value="Chromosome"/>
</dbReference>
<dbReference type="AlphaFoldDB" id="M1UE70"/>
<dbReference type="HAMAP" id="MF_01384">
    <property type="entry name" value="UreD"/>
    <property type="match status" value="1"/>
</dbReference>
<dbReference type="InterPro" id="IPR002669">
    <property type="entry name" value="UreD"/>
</dbReference>
<accession>M1UE70</accession>
<protein>
    <recommendedName>
        <fullName evidence="3">Urease accessory protein UreD</fullName>
    </recommendedName>
</protein>
<evidence type="ECO:0000256" key="3">
    <source>
        <dbReference type="HAMAP-Rule" id="MF_01384"/>
    </source>
</evidence>
<dbReference type="GO" id="GO:0016151">
    <property type="term" value="F:nickel cation binding"/>
    <property type="evidence" value="ECO:0007669"/>
    <property type="project" value="UniProtKB-UniRule"/>
</dbReference>
<evidence type="ECO:0000256" key="1">
    <source>
        <dbReference type="ARBA" id="ARBA00007177"/>
    </source>
</evidence>
<keyword evidence="2 3" id="KW-0143">Chaperone</keyword>
<organism evidence="4 5">
    <name type="scientific">Corynebacterium callunae DSM 20147</name>
    <dbReference type="NCBI Taxonomy" id="1121353"/>
    <lineage>
        <taxon>Bacteria</taxon>
        <taxon>Bacillati</taxon>
        <taxon>Actinomycetota</taxon>
        <taxon>Actinomycetes</taxon>
        <taxon>Mycobacteriales</taxon>
        <taxon>Corynebacteriaceae</taxon>
        <taxon>Corynebacterium</taxon>
    </lineage>
</organism>